<dbReference type="Proteomes" id="UP000824249">
    <property type="component" value="Unassembled WGS sequence"/>
</dbReference>
<protein>
    <submittedName>
        <fullName evidence="3">Aminoglycoside phosphotransferase family protein</fullName>
    </submittedName>
</protein>
<dbReference type="Gene3D" id="3.90.1200.10">
    <property type="match status" value="1"/>
</dbReference>
<dbReference type="PROSITE" id="PS00107">
    <property type="entry name" value="PROTEIN_KINASE_ATP"/>
    <property type="match status" value="1"/>
</dbReference>
<dbReference type="PANTHER" id="PTHR21310:SF15">
    <property type="entry name" value="AMINOGLYCOSIDE PHOSPHOTRANSFERASE DOMAIN-CONTAINING PROTEIN"/>
    <property type="match status" value="1"/>
</dbReference>
<evidence type="ECO:0000259" key="2">
    <source>
        <dbReference type="Pfam" id="PF01636"/>
    </source>
</evidence>
<gene>
    <name evidence="3" type="ORF">H9737_01340</name>
</gene>
<dbReference type="AlphaFoldDB" id="A0A9D1VSS7"/>
<keyword evidence="1" id="KW-0547">Nucleotide-binding</keyword>
<reference evidence="3" key="1">
    <citation type="journal article" date="2021" name="PeerJ">
        <title>Extensive microbial diversity within the chicken gut microbiome revealed by metagenomics and culture.</title>
        <authorList>
            <person name="Gilroy R."/>
            <person name="Ravi A."/>
            <person name="Getino M."/>
            <person name="Pursley I."/>
            <person name="Horton D.L."/>
            <person name="Alikhan N.F."/>
            <person name="Baker D."/>
            <person name="Gharbi K."/>
            <person name="Hall N."/>
            <person name="Watson M."/>
            <person name="Adriaenssens E.M."/>
            <person name="Foster-Nyarko E."/>
            <person name="Jarju S."/>
            <person name="Secka A."/>
            <person name="Antonio M."/>
            <person name="Oren A."/>
            <person name="Chaudhuri R.R."/>
            <person name="La Ragione R."/>
            <person name="Hildebrand F."/>
            <person name="Pallen M.J."/>
        </authorList>
    </citation>
    <scope>NUCLEOTIDE SEQUENCE</scope>
    <source>
        <strain evidence="3">26628</strain>
    </source>
</reference>
<dbReference type="GO" id="GO:0005524">
    <property type="term" value="F:ATP binding"/>
    <property type="evidence" value="ECO:0007669"/>
    <property type="project" value="UniProtKB-UniRule"/>
</dbReference>
<dbReference type="InterPro" id="IPR002575">
    <property type="entry name" value="Aminoglycoside_PTrfase"/>
</dbReference>
<dbReference type="EMBL" id="DXFD01000020">
    <property type="protein sequence ID" value="HIX46319.1"/>
    <property type="molecule type" value="Genomic_DNA"/>
</dbReference>
<accession>A0A9D1VSS7</accession>
<dbReference type="InterPro" id="IPR017441">
    <property type="entry name" value="Protein_kinase_ATP_BS"/>
</dbReference>
<name>A0A9D1VSS7_9FIRM</name>
<sequence length="317" mass="35412">MNVERIRPIPLQPKQAVAYARAAAEEYGGCAAARAKYLGGGSFGRAVGVTLTDGQTMVVKLLRAPNMAEKEAHDLRLLRAHCPVPLPRVYFVRKADARIPADCYGMERIDGKSGLFSLRLLLEGEGKRRAFAEEVTAALHSVHTCTNERFGDTLCPNGAAWTDVYAPFAEDVLRAAEGYAAQKQLDAGVLETMRAAMRRFDTIFRERVEKACLIHGDLNIANIMVGKGGKLTGFIDPLNSMYADREYDLFQFNNLTGKRFFLCETYVRRYGASELCAHKLAFYGLWNEVYCYIRSGVLVNLILKPLVQNMRARLEEL</sequence>
<organism evidence="3 4">
    <name type="scientific">Candidatus Borkfalkia faecigallinarum</name>
    <dbReference type="NCBI Taxonomy" id="2838509"/>
    <lineage>
        <taxon>Bacteria</taxon>
        <taxon>Bacillati</taxon>
        <taxon>Bacillota</taxon>
        <taxon>Clostridia</taxon>
        <taxon>Christensenellales</taxon>
        <taxon>Christensenellaceae</taxon>
        <taxon>Candidatus Borkfalkia</taxon>
    </lineage>
</organism>
<evidence type="ECO:0000256" key="1">
    <source>
        <dbReference type="PROSITE-ProRule" id="PRU10141"/>
    </source>
</evidence>
<dbReference type="PANTHER" id="PTHR21310">
    <property type="entry name" value="AMINOGLYCOSIDE PHOSPHOTRANSFERASE-RELATED-RELATED"/>
    <property type="match status" value="1"/>
</dbReference>
<dbReference type="InterPro" id="IPR011009">
    <property type="entry name" value="Kinase-like_dom_sf"/>
</dbReference>
<keyword evidence="1" id="KW-0067">ATP-binding</keyword>
<evidence type="ECO:0000313" key="4">
    <source>
        <dbReference type="Proteomes" id="UP000824249"/>
    </source>
</evidence>
<dbReference type="SUPFAM" id="SSF56112">
    <property type="entry name" value="Protein kinase-like (PK-like)"/>
    <property type="match status" value="1"/>
</dbReference>
<reference evidence="3" key="2">
    <citation type="submission" date="2021-04" db="EMBL/GenBank/DDBJ databases">
        <authorList>
            <person name="Gilroy R."/>
        </authorList>
    </citation>
    <scope>NUCLEOTIDE SEQUENCE</scope>
    <source>
        <strain evidence="3">26628</strain>
    </source>
</reference>
<proteinExistence type="predicted"/>
<dbReference type="Gene3D" id="3.30.200.20">
    <property type="entry name" value="Phosphorylase Kinase, domain 1"/>
    <property type="match status" value="1"/>
</dbReference>
<feature type="binding site" evidence="1">
    <location>
        <position position="60"/>
    </location>
    <ligand>
        <name>ATP</name>
        <dbReference type="ChEBI" id="CHEBI:30616"/>
    </ligand>
</feature>
<feature type="domain" description="Aminoglycoside phosphotransferase" evidence="2">
    <location>
        <begin position="39"/>
        <end position="252"/>
    </location>
</feature>
<dbReference type="InterPro" id="IPR051678">
    <property type="entry name" value="AGP_Transferase"/>
</dbReference>
<dbReference type="Pfam" id="PF01636">
    <property type="entry name" value="APH"/>
    <property type="match status" value="1"/>
</dbReference>
<evidence type="ECO:0000313" key="3">
    <source>
        <dbReference type="EMBL" id="HIX46319.1"/>
    </source>
</evidence>
<comment type="caution">
    <text evidence="3">The sequence shown here is derived from an EMBL/GenBank/DDBJ whole genome shotgun (WGS) entry which is preliminary data.</text>
</comment>